<name>A0AAV0BZY2_9ASTE</name>
<dbReference type="AlphaFoldDB" id="A0AAV0BZY2"/>
<evidence type="ECO:0000313" key="1">
    <source>
        <dbReference type="EMBL" id="CAH9056204.1"/>
    </source>
</evidence>
<dbReference type="Proteomes" id="UP001152523">
    <property type="component" value="Unassembled WGS sequence"/>
</dbReference>
<dbReference type="InterPro" id="IPR008480">
    <property type="entry name" value="DUF761_pln"/>
</dbReference>
<comment type="caution">
    <text evidence="1">The sequence shown here is derived from an EMBL/GenBank/DDBJ whole genome shotgun (WGS) entry which is preliminary data.</text>
</comment>
<proteinExistence type="predicted"/>
<dbReference type="Pfam" id="PF05553">
    <property type="entry name" value="DUF761"/>
    <property type="match status" value="1"/>
</dbReference>
<keyword evidence="2" id="KW-1185">Reference proteome</keyword>
<gene>
    <name evidence="1" type="ORF">CEPIT_LOCUS928</name>
</gene>
<protein>
    <recommendedName>
        <fullName evidence="3">Avr9/Cf-9 rapidly elicited protein 146</fullName>
    </recommendedName>
</protein>
<dbReference type="PANTHER" id="PTHR33265">
    <property type="entry name" value="AVR9/CF-9 RAPIDLY ELICITED PROTEIN-RELATED"/>
    <property type="match status" value="1"/>
</dbReference>
<dbReference type="PANTHER" id="PTHR33265:SF8">
    <property type="entry name" value="AVR9_CF-9 RAPIDLY ELICITED PROTEIN 146"/>
    <property type="match status" value="1"/>
</dbReference>
<dbReference type="EMBL" id="CAMAPF010000006">
    <property type="protein sequence ID" value="CAH9056204.1"/>
    <property type="molecule type" value="Genomic_DNA"/>
</dbReference>
<organism evidence="1 2">
    <name type="scientific">Cuscuta epithymum</name>
    <dbReference type="NCBI Taxonomy" id="186058"/>
    <lineage>
        <taxon>Eukaryota</taxon>
        <taxon>Viridiplantae</taxon>
        <taxon>Streptophyta</taxon>
        <taxon>Embryophyta</taxon>
        <taxon>Tracheophyta</taxon>
        <taxon>Spermatophyta</taxon>
        <taxon>Magnoliopsida</taxon>
        <taxon>eudicotyledons</taxon>
        <taxon>Gunneridae</taxon>
        <taxon>Pentapetalae</taxon>
        <taxon>asterids</taxon>
        <taxon>lamiids</taxon>
        <taxon>Solanales</taxon>
        <taxon>Convolvulaceae</taxon>
        <taxon>Cuscuteae</taxon>
        <taxon>Cuscuta</taxon>
        <taxon>Cuscuta subgen. Cuscuta</taxon>
    </lineage>
</organism>
<evidence type="ECO:0000313" key="2">
    <source>
        <dbReference type="Proteomes" id="UP001152523"/>
    </source>
</evidence>
<reference evidence="1" key="1">
    <citation type="submission" date="2022-07" db="EMBL/GenBank/DDBJ databases">
        <authorList>
            <person name="Macas J."/>
            <person name="Novak P."/>
            <person name="Neumann P."/>
        </authorList>
    </citation>
    <scope>NUCLEOTIDE SEQUENCE</scope>
</reference>
<accession>A0AAV0BZY2</accession>
<evidence type="ECO:0008006" key="3">
    <source>
        <dbReference type="Google" id="ProtNLM"/>
    </source>
</evidence>
<sequence length="202" mass="22161">MEPNKLPVITKRFWSLVRAALFMLRQGISKRKLMLDLNLKLKRRKIEAARKAAFSNLISSSSSTPVATAATPKDFVDPSDAYEFSCDSPAHPAPSAASLGFLNIVIKKLTKLLRQSAAAHSLPPGEEEEMVKAAEEIVLRSAAASPALPGFGATPLVRPLRVTDSPFQSRDGNGGYDGSDVDEDAEKFIRRFYENLRRQCSQ</sequence>